<protein>
    <submittedName>
        <fullName evidence="2">Glycosyltransferase family 2 protein</fullName>
        <ecNumber evidence="2">2.4.-.-</ecNumber>
    </submittedName>
</protein>
<dbReference type="PANTHER" id="PTHR43685">
    <property type="entry name" value="GLYCOSYLTRANSFERASE"/>
    <property type="match status" value="1"/>
</dbReference>
<sequence>MKILIGITTKNRAQILPKAIDSALSQDYQNKEVWVFDDASTDDTSLLQNQYPQVNWITSAESKGLMYARNLFMDQEGFELFCSLDDDAWFLKSDSLSKVIHFFENDSRIAAIGFDMLDKQNGLPSVIKQTVSLTNSYIGCGHVIHCSAARQVGFYTLAPGYYGSEEKDLCLRLIDSNYLILKYTGEYVWHDKTNIERDLQLQHRSGVCNDLVFAYRRTPILYLFPALFSKIIKQFLFAFTYKKNRLGGSTAKGVYDFFAWLLTKKTLRKAVSVKGFKKYQSYKNHGQIYMGSTFI</sequence>
<accession>A0ABW5MGB3</accession>
<keyword evidence="2" id="KW-0808">Transferase</keyword>
<evidence type="ECO:0000259" key="1">
    <source>
        <dbReference type="Pfam" id="PF00535"/>
    </source>
</evidence>
<reference evidence="3" key="1">
    <citation type="journal article" date="2019" name="Int. J. Syst. Evol. Microbiol.">
        <title>The Global Catalogue of Microorganisms (GCM) 10K type strain sequencing project: providing services to taxonomists for standard genome sequencing and annotation.</title>
        <authorList>
            <consortium name="The Broad Institute Genomics Platform"/>
            <consortium name="The Broad Institute Genome Sequencing Center for Infectious Disease"/>
            <person name="Wu L."/>
            <person name="Ma J."/>
        </authorList>
    </citation>
    <scope>NUCLEOTIDE SEQUENCE [LARGE SCALE GENOMIC DNA]</scope>
    <source>
        <strain evidence="3">KCTC 42866</strain>
    </source>
</reference>
<keyword evidence="3" id="KW-1185">Reference proteome</keyword>
<dbReference type="InterPro" id="IPR029044">
    <property type="entry name" value="Nucleotide-diphossugar_trans"/>
</dbReference>
<dbReference type="EMBL" id="JBHULL010000007">
    <property type="protein sequence ID" value="MFD2582252.1"/>
    <property type="molecule type" value="Genomic_DNA"/>
</dbReference>
<dbReference type="InterPro" id="IPR050834">
    <property type="entry name" value="Glycosyltransf_2"/>
</dbReference>
<comment type="caution">
    <text evidence="2">The sequence shown here is derived from an EMBL/GenBank/DDBJ whole genome shotgun (WGS) entry which is preliminary data.</text>
</comment>
<dbReference type="SUPFAM" id="SSF53448">
    <property type="entry name" value="Nucleotide-diphospho-sugar transferases"/>
    <property type="match status" value="1"/>
</dbReference>
<dbReference type="InterPro" id="IPR001173">
    <property type="entry name" value="Glyco_trans_2-like"/>
</dbReference>
<dbReference type="GO" id="GO:0016757">
    <property type="term" value="F:glycosyltransferase activity"/>
    <property type="evidence" value="ECO:0007669"/>
    <property type="project" value="UniProtKB-KW"/>
</dbReference>
<dbReference type="RefSeq" id="WP_379076870.1">
    <property type="nucleotide sequence ID" value="NZ_JBHULL010000007.1"/>
</dbReference>
<name>A0ABW5MGB3_9SPHI</name>
<gene>
    <name evidence="2" type="ORF">ACFSR6_07120</name>
</gene>
<dbReference type="PANTHER" id="PTHR43685:SF2">
    <property type="entry name" value="GLYCOSYLTRANSFERASE 2-LIKE DOMAIN-CONTAINING PROTEIN"/>
    <property type="match status" value="1"/>
</dbReference>
<evidence type="ECO:0000313" key="2">
    <source>
        <dbReference type="EMBL" id="MFD2582252.1"/>
    </source>
</evidence>
<evidence type="ECO:0000313" key="3">
    <source>
        <dbReference type="Proteomes" id="UP001597461"/>
    </source>
</evidence>
<dbReference type="EC" id="2.4.-.-" evidence="2"/>
<keyword evidence="2" id="KW-0328">Glycosyltransferase</keyword>
<dbReference type="Pfam" id="PF00535">
    <property type="entry name" value="Glycos_transf_2"/>
    <property type="match status" value="1"/>
</dbReference>
<feature type="domain" description="Glycosyltransferase 2-like" evidence="1">
    <location>
        <begin position="5"/>
        <end position="113"/>
    </location>
</feature>
<organism evidence="2 3">
    <name type="scientific">Pedobacter vanadiisoli</name>
    <dbReference type="NCBI Taxonomy" id="1761975"/>
    <lineage>
        <taxon>Bacteria</taxon>
        <taxon>Pseudomonadati</taxon>
        <taxon>Bacteroidota</taxon>
        <taxon>Sphingobacteriia</taxon>
        <taxon>Sphingobacteriales</taxon>
        <taxon>Sphingobacteriaceae</taxon>
        <taxon>Pedobacter</taxon>
    </lineage>
</organism>
<dbReference type="Gene3D" id="3.90.550.10">
    <property type="entry name" value="Spore Coat Polysaccharide Biosynthesis Protein SpsA, Chain A"/>
    <property type="match status" value="1"/>
</dbReference>
<proteinExistence type="predicted"/>
<dbReference type="Proteomes" id="UP001597461">
    <property type="component" value="Unassembled WGS sequence"/>
</dbReference>